<evidence type="ECO:0000256" key="5">
    <source>
        <dbReference type="RuleBase" id="RU003345"/>
    </source>
</evidence>
<accession>A0ABN3M4H2</accession>
<evidence type="ECO:0000313" key="8">
    <source>
        <dbReference type="EMBL" id="GAA2495487.1"/>
    </source>
</evidence>
<dbReference type="RefSeq" id="WP_346075034.1">
    <property type="nucleotide sequence ID" value="NZ_BAAATL010000025.1"/>
</dbReference>
<feature type="region of interest" description="Disordered" evidence="6">
    <location>
        <begin position="1"/>
        <end position="26"/>
    </location>
</feature>
<evidence type="ECO:0000256" key="4">
    <source>
        <dbReference type="PROSITE-ProRule" id="PRU10007"/>
    </source>
</evidence>
<dbReference type="PIRSF" id="PIRSF036492">
    <property type="entry name" value="ALDH"/>
    <property type="match status" value="1"/>
</dbReference>
<dbReference type="PANTHER" id="PTHR43570">
    <property type="entry name" value="ALDEHYDE DEHYDROGENASE"/>
    <property type="match status" value="1"/>
</dbReference>
<dbReference type="PANTHER" id="PTHR43570:SF16">
    <property type="entry name" value="ALDEHYDE DEHYDROGENASE TYPE III, ISOFORM Q"/>
    <property type="match status" value="1"/>
</dbReference>
<keyword evidence="2 3" id="KW-0560">Oxidoreductase</keyword>
<feature type="compositionally biased region" description="Polar residues" evidence="6">
    <location>
        <begin position="10"/>
        <end position="21"/>
    </location>
</feature>
<dbReference type="SUPFAM" id="SSF53720">
    <property type="entry name" value="ALDH-like"/>
    <property type="match status" value="1"/>
</dbReference>
<feature type="domain" description="Aldehyde dehydrogenase" evidence="7">
    <location>
        <begin position="12"/>
        <end position="452"/>
    </location>
</feature>
<dbReference type="PROSITE" id="PS00070">
    <property type="entry name" value="ALDEHYDE_DEHYDR_CYS"/>
    <property type="match status" value="1"/>
</dbReference>
<evidence type="ECO:0000256" key="2">
    <source>
        <dbReference type="ARBA" id="ARBA00023002"/>
    </source>
</evidence>
<evidence type="ECO:0000259" key="7">
    <source>
        <dbReference type="Pfam" id="PF00171"/>
    </source>
</evidence>
<comment type="similarity">
    <text evidence="1 3 5">Belongs to the aldehyde dehydrogenase family.</text>
</comment>
<evidence type="ECO:0000256" key="1">
    <source>
        <dbReference type="ARBA" id="ARBA00009986"/>
    </source>
</evidence>
<dbReference type="InterPro" id="IPR016160">
    <property type="entry name" value="Ald_DH_CS_CYS"/>
</dbReference>
<reference evidence="8 9" key="1">
    <citation type="journal article" date="2019" name="Int. J. Syst. Evol. Microbiol.">
        <title>The Global Catalogue of Microorganisms (GCM) 10K type strain sequencing project: providing services to taxonomists for standard genome sequencing and annotation.</title>
        <authorList>
            <consortium name="The Broad Institute Genomics Platform"/>
            <consortium name="The Broad Institute Genome Sequencing Center for Infectious Disease"/>
            <person name="Wu L."/>
            <person name="Ma J."/>
        </authorList>
    </citation>
    <scope>NUCLEOTIDE SEQUENCE [LARGE SCALE GENOMIC DNA]</scope>
    <source>
        <strain evidence="8 9">JCM 6923</strain>
    </source>
</reference>
<dbReference type="EMBL" id="BAAATL010000025">
    <property type="protein sequence ID" value="GAA2495487.1"/>
    <property type="molecule type" value="Genomic_DNA"/>
</dbReference>
<dbReference type="Pfam" id="PF00171">
    <property type="entry name" value="Aldedh"/>
    <property type="match status" value="1"/>
</dbReference>
<proteinExistence type="inferred from homology"/>
<evidence type="ECO:0000313" key="9">
    <source>
        <dbReference type="Proteomes" id="UP001501721"/>
    </source>
</evidence>
<dbReference type="PROSITE" id="PS00687">
    <property type="entry name" value="ALDEHYDE_DEHYDR_GLU"/>
    <property type="match status" value="1"/>
</dbReference>
<dbReference type="CDD" id="cd07087">
    <property type="entry name" value="ALDH_F3-13-14_CALDH-like"/>
    <property type="match status" value="1"/>
</dbReference>
<dbReference type="InterPro" id="IPR016163">
    <property type="entry name" value="Ald_DH_C"/>
</dbReference>
<dbReference type="Proteomes" id="UP001501721">
    <property type="component" value="Unassembled WGS sequence"/>
</dbReference>
<comment type="caution">
    <text evidence="8">The sequence shown here is derived from an EMBL/GenBank/DDBJ whole genome shotgun (WGS) entry which is preliminary data.</text>
</comment>
<dbReference type="InterPro" id="IPR016161">
    <property type="entry name" value="Ald_DH/histidinol_DH"/>
</dbReference>
<evidence type="ECO:0000256" key="6">
    <source>
        <dbReference type="SAM" id="MobiDB-lite"/>
    </source>
</evidence>
<feature type="active site" evidence="4">
    <location>
        <position position="234"/>
    </location>
</feature>
<dbReference type="InterPro" id="IPR012394">
    <property type="entry name" value="Aldehyde_DH_NAD(P)"/>
</dbReference>
<protein>
    <recommendedName>
        <fullName evidence="3">Aldehyde dehydrogenase</fullName>
    </recommendedName>
</protein>
<keyword evidence="9" id="KW-1185">Reference proteome</keyword>
<dbReference type="InterPro" id="IPR016162">
    <property type="entry name" value="Ald_DH_N"/>
</dbReference>
<dbReference type="InterPro" id="IPR029510">
    <property type="entry name" value="Ald_DH_CS_GLU"/>
</dbReference>
<dbReference type="InterPro" id="IPR015590">
    <property type="entry name" value="Aldehyde_DH_dom"/>
</dbReference>
<gene>
    <name evidence="8" type="ORF">GCM10010422_48890</name>
</gene>
<evidence type="ECO:0000256" key="3">
    <source>
        <dbReference type="PIRNR" id="PIRNR036492"/>
    </source>
</evidence>
<dbReference type="Gene3D" id="3.40.605.10">
    <property type="entry name" value="Aldehyde Dehydrogenase, Chain A, domain 1"/>
    <property type="match status" value="1"/>
</dbReference>
<dbReference type="Gene3D" id="3.40.309.10">
    <property type="entry name" value="Aldehyde Dehydrogenase, Chain A, domain 2"/>
    <property type="match status" value="1"/>
</dbReference>
<organism evidence="8 9">
    <name type="scientific">Streptomyces graminearus</name>
    <dbReference type="NCBI Taxonomy" id="284030"/>
    <lineage>
        <taxon>Bacteria</taxon>
        <taxon>Bacillati</taxon>
        <taxon>Actinomycetota</taxon>
        <taxon>Actinomycetes</taxon>
        <taxon>Kitasatosporales</taxon>
        <taxon>Streptomycetaceae</taxon>
        <taxon>Streptomyces</taxon>
    </lineage>
</organism>
<name>A0ABN3M4H2_9ACTN</name>
<sequence length="481" mass="51521">MSASIEAPSAQGTPTEGTPTSGVPPVDAAASVARLHSAFATGRTRPISWRKTQLRRLRRLLTEQEDAFASALRADLGKSAVEAYVTEIGFTIKEIDHTLRHLDRRLSPRRVSVPLPLRPARARTVREPLGTVLIISPWNYPLQLALAPLVGALAAGNCAVVKPSELAPATSAALAHWLPRALDSEAVAVVEGGVPETTALLEQRFDHVFYTGNGAVGRVVMRAAAAHLTPVTLELGGKSPAVVEPGADLRAAARRIAWGKYMNTGQTCVAPDYILAIGETATGLERHLADAIREMYGADPATSGDYGRIVNERHFDRLTALLADGRTVTGGGYDRTTRYIAPTVLADVDPEAPVMREEIFGPILPIVRVPDLDTAIDFITARDKPLALYAFTASARSKRRLTAETSSGALSFGAPNAHLAVPGLPFGGVGASGMGRYHGEHSLDTFSHTKAVLDKPLWPDTLRLARPPFTARKTGLLRRFM</sequence>